<gene>
    <name evidence="1" type="ORF">KTC_38660</name>
</gene>
<sequence length="236" mass="25416">MHHTLYRDDVQARRVTSTIQSALARQGVIQGISPNVLASTLCIWTQAAFTLRQRATELIEKPCQEHGIAIQCLGEYPLFTGSKLIRGAQTDVVILPAEEDPLLASGKFPVPLHVARRLQLIREAGVPLDQMRTYIAHEVPRNSVSEHGPIPLEVIAPPVPKEAAATAEQLGNIAHIATTIVLGKLKKAFTAGIKGAGIATTGAGIAAAALLDPLIFGAYADQHGLATWFVLAQWYW</sequence>
<evidence type="ECO:0000313" key="1">
    <source>
        <dbReference type="EMBL" id="BBH89115.1"/>
    </source>
</evidence>
<reference evidence="1" key="1">
    <citation type="submission" date="2018-12" db="EMBL/GenBank/DDBJ databases">
        <title>Novel natural products biosynthetic potential of the class Ktedonobacteria.</title>
        <authorList>
            <person name="Zheng Y."/>
            <person name="Saitou A."/>
            <person name="Wang C.M."/>
            <person name="Toyoda A."/>
            <person name="Minakuchi Y."/>
            <person name="Sekiguchi Y."/>
            <person name="Ueda K."/>
            <person name="Takano H."/>
            <person name="Sakai Y."/>
            <person name="Yokota A."/>
            <person name="Yabe S."/>
        </authorList>
    </citation>
    <scope>NUCLEOTIDE SEQUENCE</scope>
    <source>
        <strain evidence="1">COM3</strain>
    </source>
</reference>
<accession>A0A455SSI6</accession>
<organism evidence="1">
    <name type="scientific">Thermosporothrix sp. COM3</name>
    <dbReference type="NCBI Taxonomy" id="2490863"/>
    <lineage>
        <taxon>Bacteria</taxon>
        <taxon>Bacillati</taxon>
        <taxon>Chloroflexota</taxon>
        <taxon>Ktedonobacteria</taxon>
        <taxon>Ktedonobacterales</taxon>
        <taxon>Thermosporotrichaceae</taxon>
        <taxon>Thermosporothrix</taxon>
    </lineage>
</organism>
<protein>
    <submittedName>
        <fullName evidence="1">Uncharacterized protein</fullName>
    </submittedName>
</protein>
<proteinExistence type="predicted"/>
<dbReference type="AlphaFoldDB" id="A0A455SSI6"/>
<name>A0A455SSI6_9CHLR</name>
<dbReference type="EMBL" id="AP019376">
    <property type="protein sequence ID" value="BBH89115.1"/>
    <property type="molecule type" value="Genomic_DNA"/>
</dbReference>